<feature type="compositionally biased region" description="Acidic residues" evidence="1">
    <location>
        <begin position="10"/>
        <end position="24"/>
    </location>
</feature>
<proteinExistence type="predicted"/>
<dbReference type="RefSeq" id="YP_010780148.1">
    <property type="nucleotide sequence ID" value="NC_075038.1"/>
</dbReference>
<accession>A0A6N1NJW3</accession>
<dbReference type="PANTHER" id="PTHR43798:SF33">
    <property type="entry name" value="HYDROLASE, PUTATIVE (AFU_ORTHOLOGUE AFUA_2G14860)-RELATED"/>
    <property type="match status" value="1"/>
</dbReference>
<dbReference type="Pfam" id="PF00561">
    <property type="entry name" value="Abhydrolase_1"/>
    <property type="match status" value="1"/>
</dbReference>
<dbReference type="PANTHER" id="PTHR43798">
    <property type="entry name" value="MONOACYLGLYCEROL LIPASE"/>
    <property type="match status" value="1"/>
</dbReference>
<dbReference type="KEGG" id="vg:80516839"/>
<protein>
    <recommendedName>
        <fullName evidence="2">AB hydrolase-1 domain-containing protein</fullName>
    </recommendedName>
</protein>
<feature type="domain" description="AB hydrolase-1" evidence="2">
    <location>
        <begin position="75"/>
        <end position="180"/>
    </location>
</feature>
<dbReference type="PRINTS" id="PR00111">
    <property type="entry name" value="ABHYDROLASE"/>
</dbReference>
<sequence length="407" mass="46823">MPRIYKKDYEDEDNDYSNYDENDYEDHKYDDKKKYNDNGFERSEFVTSEGLTVSFQHCDKRTQDRCGCYEDDCRPSIVLLHGTGYDSNYWLCLMKKLCKVANVFAIDNLGAGESDTPNTGSLTLARLTQNLTEFLNELNLDKVYLVGHGIGGLIALNFSILYPNRVVKIAVSSVNPRYFPLPGSTWTYFISPELQQLVTQALLPGANLQTLAPIIANLIDPVDCEGKERLADQYINYIEQYRLYVPALQTIDFRTLASQVTVPVLIMEGTRDPLVPVGAANFLRTNITNSALVEFYGQGSNFPILNTGLYNKTVFNFFFVKCDPCCAFFETIDEVEEDEDECEYICQEYSKNYEHKHKKEKKNDCGCYEKKDKKKEKKDKCGCNKKSKYDDHEFNYKNKIVIPCRYT</sequence>
<dbReference type="InterPro" id="IPR050266">
    <property type="entry name" value="AB_hydrolase_sf"/>
</dbReference>
<dbReference type="GeneID" id="80516839"/>
<reference evidence="3" key="2">
    <citation type="journal article" date="2018" name="Nat. Commun.">
        <title>Tailed giant Tupanvirus possesses the most complete translational apparatus of the known virosphere.</title>
        <authorList>
            <person name="Abrahao J."/>
            <person name="Silva L."/>
            <person name="Silva L.S."/>
            <person name="Khalil J.Y.B."/>
            <person name="Rodrigues R."/>
            <person name="Arantes T."/>
            <person name="Assis F."/>
            <person name="Boratto P."/>
            <person name="Andrade M."/>
            <person name="Kroon E.G."/>
            <person name="Ribeiro B."/>
            <person name="Bergier I."/>
            <person name="Seligmann H."/>
            <person name="Ghigo E."/>
            <person name="Colson P."/>
            <person name="Levasseur A."/>
            <person name="Kroemer G."/>
            <person name="Raoult D."/>
            <person name="La Scola B."/>
        </authorList>
    </citation>
    <scope>NUCLEOTIDE SEQUENCE [LARGE SCALE GENOMIC DNA]</scope>
    <source>
        <strain evidence="3">Deep ocean</strain>
    </source>
</reference>
<dbReference type="GO" id="GO:0016020">
    <property type="term" value="C:membrane"/>
    <property type="evidence" value="ECO:0007669"/>
    <property type="project" value="TreeGrafter"/>
</dbReference>
<name>A0A6N1NJW3_9VIRU</name>
<organism evidence="3">
    <name type="scientific">Tupanvirus deep ocean</name>
    <dbReference type="NCBI Taxonomy" id="2126984"/>
    <lineage>
        <taxon>Viruses</taxon>
        <taxon>Varidnaviria</taxon>
        <taxon>Bamfordvirae</taxon>
        <taxon>Nucleocytoviricota</taxon>
        <taxon>Megaviricetes</taxon>
        <taxon>Imitervirales</taxon>
        <taxon>Mimiviridae</taxon>
        <taxon>Megamimivirinae</taxon>
        <taxon>Tupanvirus</taxon>
        <taxon>Tupanvirus altamarinense</taxon>
    </lineage>
</organism>
<evidence type="ECO:0000256" key="1">
    <source>
        <dbReference type="SAM" id="MobiDB-lite"/>
    </source>
</evidence>
<evidence type="ECO:0000313" key="3">
    <source>
        <dbReference type="EMBL" id="QKU33547.1"/>
    </source>
</evidence>
<dbReference type="EMBL" id="MF405918">
    <property type="protein sequence ID" value="QKU33547.1"/>
    <property type="molecule type" value="Genomic_DNA"/>
</dbReference>
<dbReference type="InterPro" id="IPR029058">
    <property type="entry name" value="AB_hydrolase_fold"/>
</dbReference>
<dbReference type="InterPro" id="IPR000073">
    <property type="entry name" value="AB_hydrolase_1"/>
</dbReference>
<reference evidence="3" key="1">
    <citation type="submission" date="2017-06" db="EMBL/GenBank/DDBJ databases">
        <authorList>
            <person name="Assis F.L."/>
            <person name="Abrahao J.S."/>
            <person name="Silva L."/>
            <person name="Khalil J.B."/>
            <person name="Rodrigues R."/>
            <person name="Silva L.S."/>
            <person name="Boratto P."/>
            <person name="Andrade M."/>
            <person name="Kroon E.G."/>
            <person name="Ribeiro B."/>
            <person name="Bergier I."/>
            <person name="Seligmann H."/>
            <person name="Ghigo E."/>
            <person name="Colson P."/>
            <person name="Levasseur A."/>
            <person name="Raoult D."/>
            <person name="Scola B.L."/>
        </authorList>
    </citation>
    <scope>NUCLEOTIDE SEQUENCE</scope>
    <source>
        <strain evidence="3">Deep ocean</strain>
    </source>
</reference>
<feature type="region of interest" description="Disordered" evidence="1">
    <location>
        <begin position="1"/>
        <end position="30"/>
    </location>
</feature>
<dbReference type="SUPFAM" id="SSF53474">
    <property type="entry name" value="alpha/beta-Hydrolases"/>
    <property type="match status" value="1"/>
</dbReference>
<evidence type="ECO:0000259" key="2">
    <source>
        <dbReference type="Pfam" id="PF00561"/>
    </source>
</evidence>
<dbReference type="Gene3D" id="3.40.50.1820">
    <property type="entry name" value="alpha/beta hydrolase"/>
    <property type="match status" value="1"/>
</dbReference>